<dbReference type="EMBL" id="CAJRAF010000002">
    <property type="protein sequence ID" value="CAG5007390.1"/>
    <property type="molecule type" value="Genomic_DNA"/>
</dbReference>
<reference evidence="1" key="1">
    <citation type="submission" date="2021-04" db="EMBL/GenBank/DDBJ databases">
        <authorList>
            <person name="Rodrigo-Torres L."/>
            <person name="Arahal R. D."/>
            <person name="Lucena T."/>
        </authorList>
    </citation>
    <scope>NUCLEOTIDE SEQUENCE</scope>
    <source>
        <strain evidence="1">CECT 9275</strain>
    </source>
</reference>
<dbReference type="PROSITE" id="PS51257">
    <property type="entry name" value="PROKAR_LIPOPROTEIN"/>
    <property type="match status" value="1"/>
</dbReference>
<dbReference type="RefSeq" id="WP_215240453.1">
    <property type="nucleotide sequence ID" value="NZ_CAJRAF010000002.1"/>
</dbReference>
<name>A0A916NML7_9BACT</name>
<evidence type="ECO:0000313" key="1">
    <source>
        <dbReference type="EMBL" id="CAG5007390.1"/>
    </source>
</evidence>
<dbReference type="AlphaFoldDB" id="A0A916NML7"/>
<sequence>MIKKYLLLIVLTTGLMGLIYGCIDPFSPPEVNSDEGYLVVDGFLNAGQDTSRIELRHSQNVNANTAPAFEAGAKVSVQSEAGESFNFTEQGKGLYILPPVRIDLTTKYRLSVVLKGGQEYLSEYVKVSTTPPIDSISTKLDEPRNGMVFMVSTHDPTNNTRFYRWKFEETYEYTASKYSTIMVQGDQIINRPDNIYTCWRSSSSTNIMLGSTIKLSKDEIKDLPLSLVDIATNKLFIKYSLLVKQYGLTREAFEYWTNLSKTTQGTGSLFDPLPSQVTGNIRNKANARELVFGYFSASVETQKRIFVTPHLGYFPQCEADTLPIRCPSPREEPKECAFNTQKLLISYLDNENVLAAPPNCADCRLQGGSTTRPSFWR</sequence>
<dbReference type="Pfam" id="PF14054">
    <property type="entry name" value="DUF4249"/>
    <property type="match status" value="1"/>
</dbReference>
<organism evidence="1 2">
    <name type="scientific">Dyadobacter helix</name>
    <dbReference type="NCBI Taxonomy" id="2822344"/>
    <lineage>
        <taxon>Bacteria</taxon>
        <taxon>Pseudomonadati</taxon>
        <taxon>Bacteroidota</taxon>
        <taxon>Cytophagia</taxon>
        <taxon>Cytophagales</taxon>
        <taxon>Spirosomataceae</taxon>
        <taxon>Dyadobacter</taxon>
    </lineage>
</organism>
<keyword evidence="2" id="KW-1185">Reference proteome</keyword>
<dbReference type="InterPro" id="IPR025345">
    <property type="entry name" value="DUF4249"/>
</dbReference>
<evidence type="ECO:0000313" key="2">
    <source>
        <dbReference type="Proteomes" id="UP000680038"/>
    </source>
</evidence>
<dbReference type="Proteomes" id="UP000680038">
    <property type="component" value="Unassembled WGS sequence"/>
</dbReference>
<protein>
    <recommendedName>
        <fullName evidence="3">DUF4249 domain-containing protein</fullName>
    </recommendedName>
</protein>
<gene>
    <name evidence="1" type="ORF">DYBT9275_04035</name>
</gene>
<comment type="caution">
    <text evidence="1">The sequence shown here is derived from an EMBL/GenBank/DDBJ whole genome shotgun (WGS) entry which is preliminary data.</text>
</comment>
<evidence type="ECO:0008006" key="3">
    <source>
        <dbReference type="Google" id="ProtNLM"/>
    </source>
</evidence>
<proteinExistence type="predicted"/>
<accession>A0A916NML7</accession>